<keyword evidence="5" id="KW-1185">Reference proteome</keyword>
<dbReference type="GO" id="GO:0016779">
    <property type="term" value="F:nucleotidyltransferase activity"/>
    <property type="evidence" value="ECO:0007669"/>
    <property type="project" value="UniProtKB-KW"/>
</dbReference>
<dbReference type="KEGG" id="mgod:E7746_05035"/>
<evidence type="ECO:0000259" key="3">
    <source>
        <dbReference type="Pfam" id="PF00483"/>
    </source>
</evidence>
<gene>
    <name evidence="4" type="ORF">E7746_05035</name>
</gene>
<dbReference type="PANTHER" id="PTHR43584:SF8">
    <property type="entry name" value="N-ACETYLMURAMATE ALPHA-1-PHOSPHATE URIDYLYLTRANSFERASE"/>
    <property type="match status" value="1"/>
</dbReference>
<dbReference type="Proteomes" id="UP000297031">
    <property type="component" value="Chromosome"/>
</dbReference>
<name>A0A4P7VP35_9BACT</name>
<keyword evidence="2" id="KW-0548">Nucleotidyltransferase</keyword>
<sequence length="247" mass="27776">MKAMIFAAGLGTRLRPITDNKPKALVEVGGVPMLRRVIENLKRYGIDEIVVNVHHFPDQIKEYLSVNDNFGVKLHISDESDMLLDTGGGILKAREWLDGDEPFLVHNADILTDVDLGEMIQRHRESDADATLLVAQRTTSRYLLMDNVMRMHGWTNVKTGEVKPAGIDIADYRAYAFGGIHIVSPLLFDDLERYGRKADVFSIMPFYIEACDTKKIAGYEPAIDHNWFDIGKPGTLKAACEWVKDSL</sequence>
<accession>A0A4P7VP35</accession>
<evidence type="ECO:0000313" key="4">
    <source>
        <dbReference type="EMBL" id="QCD35298.1"/>
    </source>
</evidence>
<feature type="domain" description="Nucleotidyl transferase" evidence="3">
    <location>
        <begin position="2"/>
        <end position="237"/>
    </location>
</feature>
<keyword evidence="1 4" id="KW-0808">Transferase</keyword>
<dbReference type="Pfam" id="PF00483">
    <property type="entry name" value="NTP_transferase"/>
    <property type="match status" value="1"/>
</dbReference>
<dbReference type="RefSeq" id="WP_136410050.1">
    <property type="nucleotide sequence ID" value="NZ_CP039393.1"/>
</dbReference>
<evidence type="ECO:0000256" key="1">
    <source>
        <dbReference type="ARBA" id="ARBA00022679"/>
    </source>
</evidence>
<proteinExistence type="predicted"/>
<dbReference type="EMBL" id="CP039393">
    <property type="protein sequence ID" value="QCD35298.1"/>
    <property type="molecule type" value="Genomic_DNA"/>
</dbReference>
<dbReference type="InterPro" id="IPR005835">
    <property type="entry name" value="NTP_transferase_dom"/>
</dbReference>
<dbReference type="SUPFAM" id="SSF53448">
    <property type="entry name" value="Nucleotide-diphospho-sugar transferases"/>
    <property type="match status" value="1"/>
</dbReference>
<protein>
    <submittedName>
        <fullName evidence="4">Nucleotidyltransferase family protein</fullName>
    </submittedName>
</protein>
<dbReference type="PANTHER" id="PTHR43584">
    <property type="entry name" value="NUCLEOTIDYL TRANSFERASE"/>
    <property type="match status" value="1"/>
</dbReference>
<dbReference type="Gene3D" id="3.90.550.10">
    <property type="entry name" value="Spore Coat Polysaccharide Biosynthesis Protein SpsA, Chain A"/>
    <property type="match status" value="1"/>
</dbReference>
<organism evidence="4 5">
    <name type="scientific">Muribaculum gordoncarteri</name>
    <dbReference type="NCBI Taxonomy" id="2530390"/>
    <lineage>
        <taxon>Bacteria</taxon>
        <taxon>Pseudomonadati</taxon>
        <taxon>Bacteroidota</taxon>
        <taxon>Bacteroidia</taxon>
        <taxon>Bacteroidales</taxon>
        <taxon>Muribaculaceae</taxon>
        <taxon>Muribaculum</taxon>
    </lineage>
</organism>
<evidence type="ECO:0000313" key="5">
    <source>
        <dbReference type="Proteomes" id="UP000297031"/>
    </source>
</evidence>
<dbReference type="InterPro" id="IPR029044">
    <property type="entry name" value="Nucleotide-diphossugar_trans"/>
</dbReference>
<evidence type="ECO:0000256" key="2">
    <source>
        <dbReference type="ARBA" id="ARBA00022695"/>
    </source>
</evidence>
<dbReference type="CDD" id="cd06422">
    <property type="entry name" value="NTP_transferase_like_1"/>
    <property type="match status" value="1"/>
</dbReference>
<dbReference type="AlphaFoldDB" id="A0A4P7VP35"/>
<dbReference type="OrthoDB" id="9813880at2"/>
<dbReference type="InterPro" id="IPR050065">
    <property type="entry name" value="GlmU-like"/>
</dbReference>
<reference evidence="4 5" key="1">
    <citation type="submission" date="2019-02" db="EMBL/GenBank/DDBJ databases">
        <title>Isolation and identification of novel species under the genus Muribaculum.</title>
        <authorList>
            <person name="Miyake S."/>
            <person name="Ding Y."/>
            <person name="Low A."/>
            <person name="Soh M."/>
            <person name="Seedorf H."/>
        </authorList>
    </citation>
    <scope>NUCLEOTIDE SEQUENCE [LARGE SCALE GENOMIC DNA]</scope>
    <source>
        <strain evidence="4 5">TLL-A4</strain>
    </source>
</reference>